<dbReference type="PANTHER" id="PTHR34701:SF1">
    <property type="entry name" value="TRANSCRIPTIONAL REGULATOR MRAZ"/>
    <property type="match status" value="1"/>
</dbReference>
<accession>A0A1G2UTD2</accession>
<dbReference type="Gene3D" id="3.40.1550.20">
    <property type="entry name" value="Transcriptional regulator MraZ domain"/>
    <property type="match status" value="1"/>
</dbReference>
<dbReference type="InterPro" id="IPR020603">
    <property type="entry name" value="MraZ_dom"/>
</dbReference>
<dbReference type="InterPro" id="IPR007159">
    <property type="entry name" value="SpoVT-AbrB_dom"/>
</dbReference>
<keyword evidence="4 7" id="KW-0805">Transcription regulation</keyword>
<dbReference type="GO" id="GO:0009295">
    <property type="term" value="C:nucleoid"/>
    <property type="evidence" value="ECO:0007669"/>
    <property type="project" value="UniProtKB-SubCell"/>
</dbReference>
<name>A0A1G2UTD2_9BACT</name>
<dbReference type="Pfam" id="PF02381">
    <property type="entry name" value="MraZ"/>
    <property type="match status" value="2"/>
</dbReference>
<dbReference type="InterPro" id="IPR038619">
    <property type="entry name" value="MraZ_sf"/>
</dbReference>
<dbReference type="PANTHER" id="PTHR34701">
    <property type="entry name" value="TRANSCRIPTIONAL REGULATOR MRAZ"/>
    <property type="match status" value="1"/>
</dbReference>
<dbReference type="GO" id="GO:2000143">
    <property type="term" value="P:negative regulation of DNA-templated transcription initiation"/>
    <property type="evidence" value="ECO:0007669"/>
    <property type="project" value="TreeGrafter"/>
</dbReference>
<comment type="similarity">
    <text evidence="7">Belongs to the MraZ family.</text>
</comment>
<evidence type="ECO:0000313" key="10">
    <source>
        <dbReference type="Proteomes" id="UP000176558"/>
    </source>
</evidence>
<dbReference type="InterPro" id="IPR003444">
    <property type="entry name" value="MraZ"/>
</dbReference>
<keyword evidence="6 7" id="KW-0804">Transcription</keyword>
<keyword evidence="3" id="KW-0677">Repeat</keyword>
<gene>
    <name evidence="7" type="primary">mraZ</name>
    <name evidence="9" type="ORF">A3G99_02140</name>
</gene>
<comment type="subunit">
    <text evidence="7">Forms oligomers.</text>
</comment>
<keyword evidence="9" id="KW-0131">Cell cycle</keyword>
<dbReference type="GO" id="GO:0005737">
    <property type="term" value="C:cytoplasm"/>
    <property type="evidence" value="ECO:0007669"/>
    <property type="project" value="UniProtKB-UniRule"/>
</dbReference>
<dbReference type="SUPFAM" id="SSF89447">
    <property type="entry name" value="AbrB/MazE/MraZ-like"/>
    <property type="match status" value="1"/>
</dbReference>
<comment type="caution">
    <text evidence="9">The sequence shown here is derived from an EMBL/GenBank/DDBJ whole genome shotgun (WGS) entry which is preliminary data.</text>
</comment>
<dbReference type="GO" id="GO:0003700">
    <property type="term" value="F:DNA-binding transcription factor activity"/>
    <property type="evidence" value="ECO:0007669"/>
    <property type="project" value="UniProtKB-UniRule"/>
</dbReference>
<evidence type="ECO:0000256" key="4">
    <source>
        <dbReference type="ARBA" id="ARBA00023015"/>
    </source>
</evidence>
<dbReference type="GO" id="GO:0051301">
    <property type="term" value="P:cell division"/>
    <property type="evidence" value="ECO:0007669"/>
    <property type="project" value="UniProtKB-KW"/>
</dbReference>
<dbReference type="PROSITE" id="PS51740">
    <property type="entry name" value="SPOVT_ABRB"/>
    <property type="match status" value="2"/>
</dbReference>
<organism evidence="9 10">
    <name type="scientific">Candidatus Zambryskibacteria bacterium RIFCSPLOWO2_12_FULL_39_23</name>
    <dbReference type="NCBI Taxonomy" id="1802776"/>
    <lineage>
        <taxon>Bacteria</taxon>
        <taxon>Candidatus Zambryskiibacteriota</taxon>
    </lineage>
</organism>
<dbReference type="InterPro" id="IPR035644">
    <property type="entry name" value="MraZ_C"/>
</dbReference>
<dbReference type="Proteomes" id="UP000176558">
    <property type="component" value="Unassembled WGS sequence"/>
</dbReference>
<keyword evidence="5 7" id="KW-0238">DNA-binding</keyword>
<evidence type="ECO:0000256" key="1">
    <source>
        <dbReference type="ARBA" id="ARBA00013860"/>
    </source>
</evidence>
<evidence type="ECO:0000259" key="8">
    <source>
        <dbReference type="PROSITE" id="PS51740"/>
    </source>
</evidence>
<proteinExistence type="inferred from homology"/>
<protein>
    <recommendedName>
        <fullName evidence="1 7">Transcriptional regulator MraZ</fullName>
    </recommendedName>
</protein>
<sequence length="144" mass="16332">MFIGEYTHTIDDKNRLSLPAKFRSEMGKKVVITPGLDACLFVFTQKEWGQISARLSESSLLQADNRSFNRFMFAGATEVEIDSIGRILVPDFLRDRANLKNKAVVIGVSSRVEIWNEKVWHEYKKVVEKQADTLAEKLGQVGVL</sequence>
<comment type="subcellular location">
    <subcellularLocation>
        <location evidence="7">Cytoplasm</location>
        <location evidence="7">Nucleoid</location>
    </subcellularLocation>
</comment>
<dbReference type="NCBIfam" id="TIGR00242">
    <property type="entry name" value="division/cell wall cluster transcriptional repressor MraZ"/>
    <property type="match status" value="1"/>
</dbReference>
<evidence type="ECO:0000256" key="2">
    <source>
        <dbReference type="ARBA" id="ARBA00022490"/>
    </source>
</evidence>
<dbReference type="InterPro" id="IPR035642">
    <property type="entry name" value="MraZ_N"/>
</dbReference>
<feature type="domain" description="SpoVT-AbrB" evidence="8">
    <location>
        <begin position="76"/>
        <end position="119"/>
    </location>
</feature>
<keyword evidence="2 7" id="KW-0963">Cytoplasm</keyword>
<dbReference type="InterPro" id="IPR037914">
    <property type="entry name" value="SpoVT-AbrB_sf"/>
</dbReference>
<reference evidence="9 10" key="1">
    <citation type="journal article" date="2016" name="Nat. Commun.">
        <title>Thousands of microbial genomes shed light on interconnected biogeochemical processes in an aquifer system.</title>
        <authorList>
            <person name="Anantharaman K."/>
            <person name="Brown C.T."/>
            <person name="Hug L.A."/>
            <person name="Sharon I."/>
            <person name="Castelle C.J."/>
            <person name="Probst A.J."/>
            <person name="Thomas B.C."/>
            <person name="Singh A."/>
            <person name="Wilkins M.J."/>
            <person name="Karaoz U."/>
            <person name="Brodie E.L."/>
            <person name="Williams K.H."/>
            <person name="Hubbard S.S."/>
            <person name="Banfield J.F."/>
        </authorList>
    </citation>
    <scope>NUCLEOTIDE SEQUENCE [LARGE SCALE GENOMIC DNA]</scope>
</reference>
<evidence type="ECO:0000256" key="3">
    <source>
        <dbReference type="ARBA" id="ARBA00022737"/>
    </source>
</evidence>
<keyword evidence="9" id="KW-0132">Cell division</keyword>
<dbReference type="CDD" id="cd16321">
    <property type="entry name" value="MraZ_C"/>
    <property type="match status" value="1"/>
</dbReference>
<dbReference type="HAMAP" id="MF_01008">
    <property type="entry name" value="MraZ"/>
    <property type="match status" value="1"/>
</dbReference>
<feature type="domain" description="SpoVT-AbrB" evidence="8">
    <location>
        <begin position="5"/>
        <end position="47"/>
    </location>
</feature>
<evidence type="ECO:0000256" key="7">
    <source>
        <dbReference type="HAMAP-Rule" id="MF_01008"/>
    </source>
</evidence>
<dbReference type="GO" id="GO:0000976">
    <property type="term" value="F:transcription cis-regulatory region binding"/>
    <property type="evidence" value="ECO:0007669"/>
    <property type="project" value="TreeGrafter"/>
</dbReference>
<dbReference type="EMBL" id="MHWT01000014">
    <property type="protein sequence ID" value="OHB12598.1"/>
    <property type="molecule type" value="Genomic_DNA"/>
</dbReference>
<evidence type="ECO:0000313" key="9">
    <source>
        <dbReference type="EMBL" id="OHB12598.1"/>
    </source>
</evidence>
<evidence type="ECO:0000256" key="6">
    <source>
        <dbReference type="ARBA" id="ARBA00023163"/>
    </source>
</evidence>
<dbReference type="AlphaFoldDB" id="A0A1G2UTD2"/>
<dbReference type="CDD" id="cd16320">
    <property type="entry name" value="MraZ_N"/>
    <property type="match status" value="1"/>
</dbReference>
<evidence type="ECO:0000256" key="5">
    <source>
        <dbReference type="ARBA" id="ARBA00023125"/>
    </source>
</evidence>